<dbReference type="OrthoDB" id="5865526at2759"/>
<comment type="caution">
    <text evidence="1">The sequence shown here is derived from an EMBL/GenBank/DDBJ whole genome shotgun (WGS) entry which is preliminary data.</text>
</comment>
<dbReference type="InterPro" id="IPR043502">
    <property type="entry name" value="DNA/RNA_pol_sf"/>
</dbReference>
<dbReference type="AlphaFoldDB" id="A0A8K1G5G9"/>
<proteinExistence type="predicted"/>
<dbReference type="InterPro" id="IPR051320">
    <property type="entry name" value="Viral_Replic_Matur_Polypro"/>
</dbReference>
<dbReference type="Proteomes" id="UP000796761">
    <property type="component" value="Unassembled WGS sequence"/>
</dbReference>
<gene>
    <name evidence="1" type="ORF">HGM15179_015052</name>
</gene>
<reference evidence="1" key="1">
    <citation type="submission" date="2019-04" db="EMBL/GenBank/DDBJ databases">
        <title>Genome assembly of Zosterops borbonicus 15179.</title>
        <authorList>
            <person name="Leroy T."/>
            <person name="Anselmetti Y."/>
            <person name="Tilak M.-K."/>
            <person name="Nabholz B."/>
        </authorList>
    </citation>
    <scope>NUCLEOTIDE SEQUENCE</scope>
    <source>
        <strain evidence="1">HGM_15179</strain>
        <tissue evidence="1">Muscle</tissue>
    </source>
</reference>
<dbReference type="PANTHER" id="PTHR33064:SF36">
    <property type="entry name" value="CCHC-TYPE DOMAIN-CONTAINING PROTEIN"/>
    <property type="match status" value="1"/>
</dbReference>
<dbReference type="PANTHER" id="PTHR33064">
    <property type="entry name" value="POL PROTEIN"/>
    <property type="match status" value="1"/>
</dbReference>
<sequence length="200" mass="23063">MIGAKGDPFKVPVIKNVEIESRNKICLEDLLLVEEANYNLLRKDMIIAFGISVTAKSSELVVKMFKLTEKDKEEINPKFWHSKREVGRLEIEPIHIEIESPKNPIRVKQYPIPIKERKTLKQVIDDLLKGGTLKPCMSQHNTPILAVRKTNRSFQLVQDLRAVNARTRTKFPMVANPYTLLNRLSPKDVWYSVINLKDAF</sequence>
<evidence type="ECO:0000313" key="2">
    <source>
        <dbReference type="Proteomes" id="UP000796761"/>
    </source>
</evidence>
<organism evidence="1 2">
    <name type="scientific">Zosterops borbonicus</name>
    <dbReference type="NCBI Taxonomy" id="364589"/>
    <lineage>
        <taxon>Eukaryota</taxon>
        <taxon>Metazoa</taxon>
        <taxon>Chordata</taxon>
        <taxon>Craniata</taxon>
        <taxon>Vertebrata</taxon>
        <taxon>Euteleostomi</taxon>
        <taxon>Archelosauria</taxon>
        <taxon>Archosauria</taxon>
        <taxon>Dinosauria</taxon>
        <taxon>Saurischia</taxon>
        <taxon>Theropoda</taxon>
        <taxon>Coelurosauria</taxon>
        <taxon>Aves</taxon>
        <taxon>Neognathae</taxon>
        <taxon>Neoaves</taxon>
        <taxon>Telluraves</taxon>
        <taxon>Australaves</taxon>
        <taxon>Passeriformes</taxon>
        <taxon>Sylvioidea</taxon>
        <taxon>Zosteropidae</taxon>
        <taxon>Zosterops</taxon>
    </lineage>
</organism>
<name>A0A8K1G5G9_9PASS</name>
<protein>
    <recommendedName>
        <fullName evidence="3">Reverse transcriptase</fullName>
    </recommendedName>
</protein>
<evidence type="ECO:0000313" key="1">
    <source>
        <dbReference type="EMBL" id="TRZ12058.1"/>
    </source>
</evidence>
<accession>A0A8K1G5G9</accession>
<keyword evidence="2" id="KW-1185">Reference proteome</keyword>
<dbReference type="Gene3D" id="3.10.10.10">
    <property type="entry name" value="HIV Type 1 Reverse Transcriptase, subunit A, domain 1"/>
    <property type="match status" value="1"/>
</dbReference>
<dbReference type="EMBL" id="SWJQ01000627">
    <property type="protein sequence ID" value="TRZ12058.1"/>
    <property type="molecule type" value="Genomic_DNA"/>
</dbReference>
<evidence type="ECO:0008006" key="3">
    <source>
        <dbReference type="Google" id="ProtNLM"/>
    </source>
</evidence>
<dbReference type="SUPFAM" id="SSF56672">
    <property type="entry name" value="DNA/RNA polymerases"/>
    <property type="match status" value="1"/>
</dbReference>